<gene>
    <name evidence="3" type="ORF">GMARGA_LOCUS17787</name>
</gene>
<dbReference type="Pfam" id="PF20209">
    <property type="entry name" value="DUF6570"/>
    <property type="match status" value="1"/>
</dbReference>
<protein>
    <submittedName>
        <fullName evidence="3">18196_t:CDS:1</fullName>
    </submittedName>
</protein>
<feature type="compositionally biased region" description="Basic and acidic residues" evidence="1">
    <location>
        <begin position="21"/>
        <end position="46"/>
    </location>
</feature>
<feature type="region of interest" description="Disordered" evidence="1">
    <location>
        <begin position="1"/>
        <end position="56"/>
    </location>
</feature>
<evidence type="ECO:0000313" key="4">
    <source>
        <dbReference type="Proteomes" id="UP000789901"/>
    </source>
</evidence>
<name>A0ABN7VFB4_GIGMA</name>
<feature type="domain" description="DUF6570" evidence="2">
    <location>
        <begin position="135"/>
        <end position="199"/>
    </location>
</feature>
<dbReference type="InterPro" id="IPR046700">
    <property type="entry name" value="DUF6570"/>
</dbReference>
<feature type="compositionally biased region" description="Basic residues" evidence="1">
    <location>
        <begin position="47"/>
        <end position="56"/>
    </location>
</feature>
<dbReference type="EMBL" id="CAJVQB010013693">
    <property type="protein sequence ID" value="CAG8763820.1"/>
    <property type="molecule type" value="Genomic_DNA"/>
</dbReference>
<reference evidence="3 4" key="1">
    <citation type="submission" date="2021-06" db="EMBL/GenBank/DDBJ databases">
        <authorList>
            <person name="Kallberg Y."/>
            <person name="Tangrot J."/>
            <person name="Rosling A."/>
        </authorList>
    </citation>
    <scope>NUCLEOTIDE SEQUENCE [LARGE SCALE GENOMIC DNA]</scope>
    <source>
        <strain evidence="3 4">120-4 pot B 10/14</strain>
    </source>
</reference>
<evidence type="ECO:0000256" key="1">
    <source>
        <dbReference type="SAM" id="MobiDB-lite"/>
    </source>
</evidence>
<evidence type="ECO:0000313" key="3">
    <source>
        <dbReference type="EMBL" id="CAG8763820.1"/>
    </source>
</evidence>
<keyword evidence="4" id="KW-1185">Reference proteome</keyword>
<accession>A0ABN7VFB4</accession>
<comment type="caution">
    <text evidence="3">The sequence shown here is derived from an EMBL/GenBank/DDBJ whole genome shotgun (WGS) entry which is preliminary data.</text>
</comment>
<evidence type="ECO:0000259" key="2">
    <source>
        <dbReference type="Pfam" id="PF20209"/>
    </source>
</evidence>
<proteinExistence type="predicted"/>
<sequence>MNNAQKCKGKENASSNKNASHHFDHNRLRQLERKRQETVEERSERLKKAREHMRNKRRRVLEPTEQENITNITDTEMLPENELCIQQLTNSDCKLLKKFRNEMNKCVHRYFPTCKERFPSITLVKRECRRCYTEKGEIKKFSFANNMDSGVLPEELTGLTEIEEMLIAQIFPVVSVYYLHGGQYAYRGNVISFPQDVNEFVT</sequence>
<dbReference type="Proteomes" id="UP000789901">
    <property type="component" value="Unassembled WGS sequence"/>
</dbReference>
<organism evidence="3 4">
    <name type="scientific">Gigaspora margarita</name>
    <dbReference type="NCBI Taxonomy" id="4874"/>
    <lineage>
        <taxon>Eukaryota</taxon>
        <taxon>Fungi</taxon>
        <taxon>Fungi incertae sedis</taxon>
        <taxon>Mucoromycota</taxon>
        <taxon>Glomeromycotina</taxon>
        <taxon>Glomeromycetes</taxon>
        <taxon>Diversisporales</taxon>
        <taxon>Gigasporaceae</taxon>
        <taxon>Gigaspora</taxon>
    </lineage>
</organism>